<feature type="transmembrane region" description="Helical" evidence="10">
    <location>
        <begin position="52"/>
        <end position="75"/>
    </location>
</feature>
<protein>
    <submittedName>
        <fullName evidence="13 14">Growth hormone secretagogue receptor type 1-like isoform X1</fullName>
    </submittedName>
</protein>
<evidence type="ECO:0000256" key="3">
    <source>
        <dbReference type="ARBA" id="ARBA00022692"/>
    </source>
</evidence>
<feature type="transmembrane region" description="Helical" evidence="10">
    <location>
        <begin position="306"/>
        <end position="328"/>
    </location>
</feature>
<keyword evidence="8 9" id="KW-0807">Transducer</keyword>
<keyword evidence="6 10" id="KW-0472">Membrane</keyword>
<evidence type="ECO:0000256" key="6">
    <source>
        <dbReference type="ARBA" id="ARBA00023136"/>
    </source>
</evidence>
<feature type="transmembrane region" description="Helical" evidence="10">
    <location>
        <begin position="266"/>
        <end position="294"/>
    </location>
</feature>
<feature type="domain" description="G-protein coupled receptors family 1 profile" evidence="11">
    <location>
        <begin position="66"/>
        <end position="329"/>
    </location>
</feature>
<dbReference type="InterPro" id="IPR000276">
    <property type="entry name" value="GPCR_Rhodpsn"/>
</dbReference>
<sequence length="433" mass="48057">MLTTMSTVAFELNSSYYTTAIGNSALDGFSVIESENATSALYMLPAYIRTTSMVACIIVMVLGIVGNLMVPLVVLRGKDMRNSTNIFLVNLSVADLCVLVICTPTVLIEVNSGPQVWPLGEHMCKAVPFVELTVAHASVLTILAISFERYYAICEPLRAGYVCTKARATFLCFLAWVAAALCTSPILLMVTYEIEENVDGTYVPTCTTPASTTWMTGFILTTILVFFVIPLLILIVLYTVIARHLMANPAISRGPANNLLKYRKQVVMMLATVVLCFFLCLLPFKALTLWIIIVPPKMVVSLGIEGYYSLLYFCRVMLYLNSAINPILYNLMSTKFREGFLKLCGLGPAKRKKKKTSERTGTYTTGSTNCSSSHSDFWRRHSSNRSCSVKGSEICYSADGISDKIRRQKQDIVKSRHKSENKMANFVHKSEIN</sequence>
<organism evidence="12 14">
    <name type="scientific">Temnothorax curvispinosus</name>
    <dbReference type="NCBI Taxonomy" id="300111"/>
    <lineage>
        <taxon>Eukaryota</taxon>
        <taxon>Metazoa</taxon>
        <taxon>Ecdysozoa</taxon>
        <taxon>Arthropoda</taxon>
        <taxon>Hexapoda</taxon>
        <taxon>Insecta</taxon>
        <taxon>Pterygota</taxon>
        <taxon>Neoptera</taxon>
        <taxon>Endopterygota</taxon>
        <taxon>Hymenoptera</taxon>
        <taxon>Apocrita</taxon>
        <taxon>Aculeata</taxon>
        <taxon>Formicoidea</taxon>
        <taxon>Formicidae</taxon>
        <taxon>Myrmicinae</taxon>
        <taxon>Temnothorax</taxon>
    </lineage>
</organism>
<dbReference type="GO" id="GO:0004930">
    <property type="term" value="F:G protein-coupled receptor activity"/>
    <property type="evidence" value="ECO:0007669"/>
    <property type="project" value="UniProtKB-KW"/>
</dbReference>
<keyword evidence="12" id="KW-1185">Reference proteome</keyword>
<evidence type="ECO:0000256" key="8">
    <source>
        <dbReference type="ARBA" id="ARBA00023224"/>
    </source>
</evidence>
<dbReference type="RefSeq" id="XP_024888345.1">
    <property type="nucleotide sequence ID" value="XM_025032577.1"/>
</dbReference>
<dbReference type="Gene3D" id="1.20.1070.10">
    <property type="entry name" value="Rhodopsin 7-helix transmembrane proteins"/>
    <property type="match status" value="1"/>
</dbReference>
<feature type="transmembrane region" description="Helical" evidence="10">
    <location>
        <begin position="87"/>
        <end position="107"/>
    </location>
</feature>
<dbReference type="AlphaFoldDB" id="A0A6J1R664"/>
<keyword evidence="4 10" id="KW-1133">Transmembrane helix</keyword>
<evidence type="ECO:0000256" key="9">
    <source>
        <dbReference type="RuleBase" id="RU000688"/>
    </source>
</evidence>
<gene>
    <name evidence="13 14" type="primary">LOC112465156</name>
</gene>
<dbReference type="GeneID" id="112465156"/>
<dbReference type="RefSeq" id="XP_024888344.1">
    <property type="nucleotide sequence ID" value="XM_025032576.1"/>
</dbReference>
<dbReference type="CDD" id="cd14997">
    <property type="entry name" value="7tmA_ETH-R"/>
    <property type="match status" value="1"/>
</dbReference>
<keyword evidence="5 9" id="KW-0297">G-protein coupled receptor</keyword>
<evidence type="ECO:0000313" key="13">
    <source>
        <dbReference type="RefSeq" id="XP_024888344.1"/>
    </source>
</evidence>
<dbReference type="Pfam" id="PF00001">
    <property type="entry name" value="7tm_1"/>
    <property type="match status" value="1"/>
</dbReference>
<dbReference type="PANTHER" id="PTHR24243">
    <property type="entry name" value="G-PROTEIN COUPLED RECEPTOR"/>
    <property type="match status" value="1"/>
</dbReference>
<dbReference type="OrthoDB" id="10036964at2759"/>
<dbReference type="PROSITE" id="PS00237">
    <property type="entry name" value="G_PROTEIN_RECEP_F1_1"/>
    <property type="match status" value="1"/>
</dbReference>
<dbReference type="SUPFAM" id="SSF81321">
    <property type="entry name" value="Family A G protein-coupled receptor-like"/>
    <property type="match status" value="1"/>
</dbReference>
<keyword evidence="3 9" id="KW-0812">Transmembrane</keyword>
<comment type="similarity">
    <text evidence="2 9">Belongs to the G-protein coupled receptor 1 family.</text>
</comment>
<feature type="transmembrane region" description="Helical" evidence="10">
    <location>
        <begin position="212"/>
        <end position="245"/>
    </location>
</feature>
<keyword evidence="7 9" id="KW-0675">Receptor</keyword>
<feature type="transmembrane region" description="Helical" evidence="10">
    <location>
        <begin position="127"/>
        <end position="147"/>
    </location>
</feature>
<dbReference type="PROSITE" id="PS50262">
    <property type="entry name" value="G_PROTEIN_RECEP_F1_2"/>
    <property type="match status" value="1"/>
</dbReference>
<evidence type="ECO:0000256" key="7">
    <source>
        <dbReference type="ARBA" id="ARBA00023170"/>
    </source>
</evidence>
<comment type="subcellular location">
    <subcellularLocation>
        <location evidence="1">Membrane</location>
        <topology evidence="1">Multi-pass membrane protein</topology>
    </subcellularLocation>
</comment>
<evidence type="ECO:0000256" key="5">
    <source>
        <dbReference type="ARBA" id="ARBA00023040"/>
    </source>
</evidence>
<feature type="transmembrane region" description="Helical" evidence="10">
    <location>
        <begin position="168"/>
        <end position="192"/>
    </location>
</feature>
<dbReference type="PANTHER" id="PTHR24243:SF233">
    <property type="entry name" value="THYROTROPIN-RELEASING HORMONE RECEPTOR"/>
    <property type="match status" value="1"/>
</dbReference>
<proteinExistence type="inferred from homology"/>
<evidence type="ECO:0000256" key="10">
    <source>
        <dbReference type="SAM" id="Phobius"/>
    </source>
</evidence>
<dbReference type="CTD" id="42523"/>
<accession>A0A6J1R664</accession>
<evidence type="ECO:0000256" key="2">
    <source>
        <dbReference type="ARBA" id="ARBA00010663"/>
    </source>
</evidence>
<evidence type="ECO:0000313" key="12">
    <source>
        <dbReference type="Proteomes" id="UP000504618"/>
    </source>
</evidence>
<evidence type="ECO:0000256" key="4">
    <source>
        <dbReference type="ARBA" id="ARBA00022989"/>
    </source>
</evidence>
<dbReference type="Proteomes" id="UP000504618">
    <property type="component" value="Unplaced"/>
</dbReference>
<dbReference type="InterPro" id="IPR017452">
    <property type="entry name" value="GPCR_Rhodpsn_7TM"/>
</dbReference>
<evidence type="ECO:0000259" key="11">
    <source>
        <dbReference type="PROSITE" id="PS50262"/>
    </source>
</evidence>
<evidence type="ECO:0000313" key="14">
    <source>
        <dbReference type="RefSeq" id="XP_024888345.1"/>
    </source>
</evidence>
<reference evidence="13 14" key="1">
    <citation type="submission" date="2025-04" db="UniProtKB">
        <authorList>
            <consortium name="RefSeq"/>
        </authorList>
    </citation>
    <scope>IDENTIFICATION</scope>
    <source>
        <tissue evidence="13 14">Whole body</tissue>
    </source>
</reference>
<dbReference type="PRINTS" id="PR00237">
    <property type="entry name" value="GPCRRHODOPSN"/>
</dbReference>
<name>A0A6J1R664_9HYME</name>
<dbReference type="GO" id="GO:0005886">
    <property type="term" value="C:plasma membrane"/>
    <property type="evidence" value="ECO:0007669"/>
    <property type="project" value="TreeGrafter"/>
</dbReference>
<evidence type="ECO:0000256" key="1">
    <source>
        <dbReference type="ARBA" id="ARBA00004141"/>
    </source>
</evidence>